<protein>
    <recommendedName>
        <fullName evidence="3">Mobilization protein</fullName>
    </recommendedName>
</protein>
<gene>
    <name evidence="1" type="ORF">ACFOHL_13760</name>
</gene>
<evidence type="ECO:0008006" key="3">
    <source>
        <dbReference type="Google" id="ProtNLM"/>
    </source>
</evidence>
<accession>A0ABV7FRF6</accession>
<dbReference type="Proteomes" id="UP001595478">
    <property type="component" value="Unassembled WGS sequence"/>
</dbReference>
<dbReference type="RefSeq" id="WP_376920807.1">
    <property type="nucleotide sequence ID" value="NZ_JBHRSW010000029.1"/>
</dbReference>
<sequence>MKKRTPTQQISVRLAALDHERLVLEAERKGSTVAEVARQRIQLAEKQIELRDMLASLLNHLTKHSFVITSTVAGLDPDEAEAARLSIEKQIRRRIK</sequence>
<evidence type="ECO:0000313" key="1">
    <source>
        <dbReference type="EMBL" id="MFC3122685.1"/>
    </source>
</evidence>
<proteinExistence type="predicted"/>
<comment type="caution">
    <text evidence="1">The sequence shown here is derived from an EMBL/GenBank/DDBJ whole genome shotgun (WGS) entry which is preliminary data.</text>
</comment>
<evidence type="ECO:0000313" key="2">
    <source>
        <dbReference type="Proteomes" id="UP001595478"/>
    </source>
</evidence>
<reference evidence="2" key="1">
    <citation type="journal article" date="2019" name="Int. J. Syst. Evol. Microbiol.">
        <title>The Global Catalogue of Microorganisms (GCM) 10K type strain sequencing project: providing services to taxonomists for standard genome sequencing and annotation.</title>
        <authorList>
            <consortium name="The Broad Institute Genomics Platform"/>
            <consortium name="The Broad Institute Genome Sequencing Center for Infectious Disease"/>
            <person name="Wu L."/>
            <person name="Ma J."/>
        </authorList>
    </citation>
    <scope>NUCLEOTIDE SEQUENCE [LARGE SCALE GENOMIC DNA]</scope>
    <source>
        <strain evidence="2">KCTC 52473</strain>
    </source>
</reference>
<organism evidence="1 2">
    <name type="scientific">Agaribacter flavus</name>
    <dbReference type="NCBI Taxonomy" id="1902781"/>
    <lineage>
        <taxon>Bacteria</taxon>
        <taxon>Pseudomonadati</taxon>
        <taxon>Pseudomonadota</taxon>
        <taxon>Gammaproteobacteria</taxon>
        <taxon>Alteromonadales</taxon>
        <taxon>Alteromonadaceae</taxon>
        <taxon>Agaribacter</taxon>
    </lineage>
</organism>
<keyword evidence="2" id="KW-1185">Reference proteome</keyword>
<dbReference type="EMBL" id="JBHRSW010000029">
    <property type="protein sequence ID" value="MFC3122685.1"/>
    <property type="molecule type" value="Genomic_DNA"/>
</dbReference>
<name>A0ABV7FRF6_9ALTE</name>